<keyword evidence="2" id="KW-1133">Transmembrane helix</keyword>
<feature type="compositionally biased region" description="Pro residues" evidence="1">
    <location>
        <begin position="92"/>
        <end position="103"/>
    </location>
</feature>
<reference evidence="3 4" key="1">
    <citation type="journal article" date="2010" name="Proc. Natl. Acad. Sci. U.S.A.">
        <title>Insights into evolution of multicellular fungi from the assembled chromosomes of the mushroom Coprinopsis cinerea (Coprinus cinereus).</title>
        <authorList>
            <person name="Stajich J.E."/>
            <person name="Wilke S.K."/>
            <person name="Ahren D."/>
            <person name="Au C.H."/>
            <person name="Birren B.W."/>
            <person name="Borodovsky M."/>
            <person name="Burns C."/>
            <person name="Canback B."/>
            <person name="Casselton L.A."/>
            <person name="Cheng C.K."/>
            <person name="Deng J."/>
            <person name="Dietrich F.S."/>
            <person name="Fargo D.C."/>
            <person name="Farman M.L."/>
            <person name="Gathman A.C."/>
            <person name="Goldberg J."/>
            <person name="Guigo R."/>
            <person name="Hoegger P.J."/>
            <person name="Hooker J.B."/>
            <person name="Huggins A."/>
            <person name="James T.Y."/>
            <person name="Kamada T."/>
            <person name="Kilaru S."/>
            <person name="Kodira C."/>
            <person name="Kues U."/>
            <person name="Kupfer D."/>
            <person name="Kwan H.S."/>
            <person name="Lomsadze A."/>
            <person name="Li W."/>
            <person name="Lilly W.W."/>
            <person name="Ma L.J."/>
            <person name="Mackey A.J."/>
            <person name="Manning G."/>
            <person name="Martin F."/>
            <person name="Muraguchi H."/>
            <person name="Natvig D.O."/>
            <person name="Palmerini H."/>
            <person name="Ramesh M.A."/>
            <person name="Rehmeyer C.J."/>
            <person name="Roe B.A."/>
            <person name="Shenoy N."/>
            <person name="Stanke M."/>
            <person name="Ter-Hovhannisyan V."/>
            <person name="Tunlid A."/>
            <person name="Velagapudi R."/>
            <person name="Vision T.J."/>
            <person name="Zeng Q."/>
            <person name="Zolan M.E."/>
            <person name="Pukkila P.J."/>
        </authorList>
    </citation>
    <scope>NUCLEOTIDE SEQUENCE [LARGE SCALE GENOMIC DNA]</scope>
    <source>
        <strain evidence="4">Okayama-7 / 130 / ATCC MYA-4618 / FGSC 9003</strain>
    </source>
</reference>
<evidence type="ECO:0000256" key="1">
    <source>
        <dbReference type="SAM" id="MobiDB-lite"/>
    </source>
</evidence>
<keyword evidence="2" id="KW-0472">Membrane</keyword>
<organism evidence="3 4">
    <name type="scientific">Coprinopsis cinerea (strain Okayama-7 / 130 / ATCC MYA-4618 / FGSC 9003)</name>
    <name type="common">Inky cap fungus</name>
    <name type="synonym">Hormographiella aspergillata</name>
    <dbReference type="NCBI Taxonomy" id="240176"/>
    <lineage>
        <taxon>Eukaryota</taxon>
        <taxon>Fungi</taxon>
        <taxon>Dikarya</taxon>
        <taxon>Basidiomycota</taxon>
        <taxon>Agaricomycotina</taxon>
        <taxon>Agaricomycetes</taxon>
        <taxon>Agaricomycetidae</taxon>
        <taxon>Agaricales</taxon>
        <taxon>Agaricineae</taxon>
        <taxon>Psathyrellaceae</taxon>
        <taxon>Coprinopsis</taxon>
    </lineage>
</organism>
<dbReference type="HOGENOM" id="CLU_758662_0_0_1"/>
<keyword evidence="4" id="KW-1185">Reference proteome</keyword>
<evidence type="ECO:0000256" key="2">
    <source>
        <dbReference type="SAM" id="Phobius"/>
    </source>
</evidence>
<dbReference type="AlphaFoldDB" id="A8NYP5"/>
<evidence type="ECO:0000313" key="4">
    <source>
        <dbReference type="Proteomes" id="UP000001861"/>
    </source>
</evidence>
<feature type="region of interest" description="Disordered" evidence="1">
    <location>
        <begin position="1"/>
        <end position="110"/>
    </location>
</feature>
<gene>
    <name evidence="3" type="ORF">CC1G_01397</name>
</gene>
<feature type="compositionally biased region" description="Polar residues" evidence="1">
    <location>
        <begin position="68"/>
        <end position="89"/>
    </location>
</feature>
<dbReference type="RefSeq" id="XP_001837485.2">
    <property type="nucleotide sequence ID" value="XM_001837433.2"/>
</dbReference>
<evidence type="ECO:0000313" key="3">
    <source>
        <dbReference type="EMBL" id="EAU84401.2"/>
    </source>
</evidence>
<accession>A8NYP5</accession>
<feature type="transmembrane region" description="Helical" evidence="2">
    <location>
        <begin position="157"/>
        <end position="185"/>
    </location>
</feature>
<protein>
    <submittedName>
        <fullName evidence="3">Uncharacterized protein</fullName>
    </submittedName>
</protein>
<keyword evidence="2" id="KW-0812">Transmembrane</keyword>
<dbReference type="GeneID" id="6014041"/>
<sequence>MSSSIPVAPPMGPEPSDSYKANNLPPPYTEFYVGPSTSTPTGALNAVQRPLSSPGGRSPPLPSPQQPHTATPGTHHYPNSQFQANTAQGPRSPVPQHPNPVPGPQQHYQFGPTPINDRQVLLPYAFYTERSIVDARARWRFCEALLRWEMGGFSYSLGYVLMVLWLLLASLVADLLWCILCLSEIGTWRCSDFGWCTIANYRSSSFLDNSATLCILLGLLLIISCDELSYDTYELPMPFIMYTNIPYLAIGLFLSIDPGAQVFWRVEEHRVKSNCVAIWLLSRSSVVTNASKFSRLGFSRGDGPTEDPRLAHLAHCWKLVALAAFTAMDWKIVGGDGLVMGRQDCRQFLRGLPNFIQALLLVDDC</sequence>
<proteinExistence type="predicted"/>
<comment type="caution">
    <text evidence="3">The sequence shown here is derived from an EMBL/GenBank/DDBJ whole genome shotgun (WGS) entry which is preliminary data.</text>
</comment>
<name>A8NYP5_COPC7</name>
<dbReference type="EMBL" id="AACS02000005">
    <property type="protein sequence ID" value="EAU84401.2"/>
    <property type="molecule type" value="Genomic_DNA"/>
</dbReference>
<dbReference type="VEuPathDB" id="FungiDB:CC1G_01397"/>
<feature type="transmembrane region" description="Helical" evidence="2">
    <location>
        <begin position="206"/>
        <end position="224"/>
    </location>
</feature>
<dbReference type="Proteomes" id="UP000001861">
    <property type="component" value="Unassembled WGS sequence"/>
</dbReference>
<dbReference type="KEGG" id="cci:CC1G_01397"/>
<dbReference type="InParanoid" id="A8NYP5"/>
<dbReference type="OrthoDB" id="3065861at2759"/>
<feature type="transmembrane region" description="Helical" evidence="2">
    <location>
        <begin position="244"/>
        <end position="264"/>
    </location>
</feature>